<accession>A0A0N4WHY6</accession>
<dbReference type="Proteomes" id="UP000268014">
    <property type="component" value="Unassembled WGS sequence"/>
</dbReference>
<proteinExistence type="predicted"/>
<sequence length="80" mass="8675">MLVDGDLTAYDVAIYLKPSGALISALVGDHADVLTLYSGFSRLNAFGQQGDCLPVNSPWKPFCYCKALKNDDVTYNNTTP</sequence>
<reference evidence="3" key="1">
    <citation type="submission" date="2017-02" db="UniProtKB">
        <authorList>
            <consortium name="WormBaseParasite"/>
        </authorList>
    </citation>
    <scope>IDENTIFICATION</scope>
</reference>
<gene>
    <name evidence="1" type="ORF">HPLM_LOCUS10523</name>
</gene>
<keyword evidence="2" id="KW-1185">Reference proteome</keyword>
<evidence type="ECO:0000313" key="1">
    <source>
        <dbReference type="EMBL" id="VDO40411.1"/>
    </source>
</evidence>
<dbReference type="WBParaSite" id="HPLM_0001053101-mRNA-1">
    <property type="protein sequence ID" value="HPLM_0001053101-mRNA-1"/>
    <property type="gene ID" value="HPLM_0001053101"/>
</dbReference>
<reference evidence="1 2" key="2">
    <citation type="submission" date="2018-11" db="EMBL/GenBank/DDBJ databases">
        <authorList>
            <consortium name="Pathogen Informatics"/>
        </authorList>
    </citation>
    <scope>NUCLEOTIDE SEQUENCE [LARGE SCALE GENOMIC DNA]</scope>
    <source>
        <strain evidence="1 2">MHpl1</strain>
    </source>
</reference>
<name>A0A0N4WHY6_HAEPC</name>
<evidence type="ECO:0000313" key="2">
    <source>
        <dbReference type="Proteomes" id="UP000268014"/>
    </source>
</evidence>
<dbReference type="AlphaFoldDB" id="A0A0N4WHY6"/>
<evidence type="ECO:0000313" key="3">
    <source>
        <dbReference type="WBParaSite" id="HPLM_0001053101-mRNA-1"/>
    </source>
</evidence>
<dbReference type="STRING" id="6290.A0A0N4WHY6"/>
<organism evidence="3">
    <name type="scientific">Haemonchus placei</name>
    <name type="common">Barber's pole worm</name>
    <dbReference type="NCBI Taxonomy" id="6290"/>
    <lineage>
        <taxon>Eukaryota</taxon>
        <taxon>Metazoa</taxon>
        <taxon>Ecdysozoa</taxon>
        <taxon>Nematoda</taxon>
        <taxon>Chromadorea</taxon>
        <taxon>Rhabditida</taxon>
        <taxon>Rhabditina</taxon>
        <taxon>Rhabditomorpha</taxon>
        <taxon>Strongyloidea</taxon>
        <taxon>Trichostrongylidae</taxon>
        <taxon>Haemonchus</taxon>
    </lineage>
</organism>
<dbReference type="EMBL" id="UZAF01017320">
    <property type="protein sequence ID" value="VDO40411.1"/>
    <property type="molecule type" value="Genomic_DNA"/>
</dbReference>
<protein>
    <submittedName>
        <fullName evidence="3">LAM_G_DOMAIN domain-containing protein</fullName>
    </submittedName>
</protein>
<dbReference type="OrthoDB" id="10469767at2759"/>